<comment type="caution">
    <text evidence="7">The sequence shown here is derived from an EMBL/GenBank/DDBJ whole genome shotgun (WGS) entry which is preliminary data.</text>
</comment>
<evidence type="ECO:0000256" key="6">
    <source>
        <dbReference type="ARBA" id="ARBA00023136"/>
    </source>
</evidence>
<evidence type="ECO:0000313" key="7">
    <source>
        <dbReference type="EMBL" id="KAK3168452.1"/>
    </source>
</evidence>
<evidence type="ECO:0000256" key="3">
    <source>
        <dbReference type="ARBA" id="ARBA00004370"/>
    </source>
</evidence>
<dbReference type="PANTHER" id="PTHR48182">
    <property type="entry name" value="PROTEIN SERAC1"/>
    <property type="match status" value="1"/>
</dbReference>
<dbReference type="InterPro" id="IPR052374">
    <property type="entry name" value="SERAC1"/>
</dbReference>
<dbReference type="Gene3D" id="3.40.50.1820">
    <property type="entry name" value="alpha/beta hydrolase"/>
    <property type="match status" value="1"/>
</dbReference>
<name>A0AAD9Z162_9LECA</name>
<reference evidence="7" key="1">
    <citation type="submission" date="2022-11" db="EMBL/GenBank/DDBJ databases">
        <title>Chromosomal genome sequence assembly and mating type (MAT) locus characterization of the leprose asexual lichenized fungus Lepraria neglecta (Nyl.) Erichsen.</title>
        <authorList>
            <person name="Allen J.L."/>
            <person name="Pfeffer B."/>
        </authorList>
    </citation>
    <scope>NUCLEOTIDE SEQUENCE</scope>
    <source>
        <strain evidence="7">Allen 5258</strain>
    </source>
</reference>
<dbReference type="GO" id="GO:0005739">
    <property type="term" value="C:mitochondrion"/>
    <property type="evidence" value="ECO:0007669"/>
    <property type="project" value="UniProtKB-SubCell"/>
</dbReference>
<dbReference type="EMBL" id="JASNWA010000010">
    <property type="protein sequence ID" value="KAK3168452.1"/>
    <property type="molecule type" value="Genomic_DNA"/>
</dbReference>
<evidence type="ECO:0000256" key="2">
    <source>
        <dbReference type="ARBA" id="ARBA00004240"/>
    </source>
</evidence>
<keyword evidence="5" id="KW-0496">Mitochondrion</keyword>
<dbReference type="Proteomes" id="UP001276659">
    <property type="component" value="Unassembled WGS sequence"/>
</dbReference>
<keyword evidence="4" id="KW-0256">Endoplasmic reticulum</keyword>
<protein>
    <submittedName>
        <fullName evidence="7">Uncharacterized protein</fullName>
    </submittedName>
</protein>
<comment type="subcellular location">
    <subcellularLocation>
        <location evidence="2">Endoplasmic reticulum</location>
    </subcellularLocation>
    <subcellularLocation>
        <location evidence="3">Membrane</location>
    </subcellularLocation>
    <subcellularLocation>
        <location evidence="1">Mitochondrion</location>
    </subcellularLocation>
</comment>
<dbReference type="InterPro" id="IPR029058">
    <property type="entry name" value="AB_hydrolase_fold"/>
</dbReference>
<evidence type="ECO:0000256" key="1">
    <source>
        <dbReference type="ARBA" id="ARBA00004173"/>
    </source>
</evidence>
<keyword evidence="6" id="KW-0472">Membrane</keyword>
<sequence length="136" mass="15069">MAFKGATERPIIFVCHLLGGIVVKEVFPSQQEAPPSTNLDFQALAYSASRTSKQLEHLHSVFISTYGILFLGTPHNGSDIAKMSITAQRLVSAVVPKKVLDTHGQLLNALKEDSETLQNITDQFAPLMKRFHIYVF</sequence>
<keyword evidence="8" id="KW-1185">Reference proteome</keyword>
<dbReference type="GO" id="GO:0016020">
    <property type="term" value="C:membrane"/>
    <property type="evidence" value="ECO:0007669"/>
    <property type="project" value="UniProtKB-SubCell"/>
</dbReference>
<evidence type="ECO:0000256" key="4">
    <source>
        <dbReference type="ARBA" id="ARBA00022824"/>
    </source>
</evidence>
<dbReference type="PANTHER" id="PTHR48182:SF2">
    <property type="entry name" value="PROTEIN SERAC1"/>
    <property type="match status" value="1"/>
</dbReference>
<evidence type="ECO:0000313" key="8">
    <source>
        <dbReference type="Proteomes" id="UP001276659"/>
    </source>
</evidence>
<organism evidence="7 8">
    <name type="scientific">Lepraria neglecta</name>
    <dbReference type="NCBI Taxonomy" id="209136"/>
    <lineage>
        <taxon>Eukaryota</taxon>
        <taxon>Fungi</taxon>
        <taxon>Dikarya</taxon>
        <taxon>Ascomycota</taxon>
        <taxon>Pezizomycotina</taxon>
        <taxon>Lecanoromycetes</taxon>
        <taxon>OSLEUM clade</taxon>
        <taxon>Lecanoromycetidae</taxon>
        <taxon>Lecanorales</taxon>
        <taxon>Lecanorineae</taxon>
        <taxon>Stereocaulaceae</taxon>
        <taxon>Lepraria</taxon>
    </lineage>
</organism>
<dbReference type="GO" id="GO:0005783">
    <property type="term" value="C:endoplasmic reticulum"/>
    <property type="evidence" value="ECO:0007669"/>
    <property type="project" value="UniProtKB-SubCell"/>
</dbReference>
<proteinExistence type="predicted"/>
<dbReference type="AlphaFoldDB" id="A0AAD9Z162"/>
<gene>
    <name evidence="7" type="ORF">OEA41_004900</name>
</gene>
<accession>A0AAD9Z162</accession>
<evidence type="ECO:0000256" key="5">
    <source>
        <dbReference type="ARBA" id="ARBA00023128"/>
    </source>
</evidence>